<keyword evidence="3" id="KW-1185">Reference proteome</keyword>
<gene>
    <name evidence="2" type="ORF">AAES_05953</name>
</gene>
<dbReference type="Proteomes" id="UP000051836">
    <property type="component" value="Unassembled WGS sequence"/>
</dbReference>
<feature type="signal peptide" evidence="1">
    <location>
        <begin position="1"/>
        <end position="23"/>
    </location>
</feature>
<reference evidence="2 3" key="1">
    <citation type="submission" date="2015-10" db="EMBL/GenBank/DDBJ databases">
        <authorList>
            <person name="Gilbert D.G."/>
        </authorList>
    </citation>
    <scope>NUCLEOTIDE SEQUENCE [LARGE SCALE GENOMIC DNA]</scope>
    <source>
        <strain evidence="2">FVVF132</strain>
    </source>
</reference>
<evidence type="ECO:0000313" key="3">
    <source>
        <dbReference type="Proteomes" id="UP000051836"/>
    </source>
</evidence>
<comment type="caution">
    <text evidence="2">The sequence shown here is derived from an EMBL/GenBank/DDBJ whole genome shotgun (WGS) entry which is preliminary data.</text>
</comment>
<name>A0A0Q3U3Y6_AMAAE</name>
<dbReference type="EMBL" id="LMAW01000115">
    <property type="protein sequence ID" value="KQL60600.1"/>
    <property type="molecule type" value="Genomic_DNA"/>
</dbReference>
<feature type="chain" id="PRO_5006208235" evidence="1">
    <location>
        <begin position="24"/>
        <end position="125"/>
    </location>
</feature>
<sequence length="125" mass="14260">MGFQGPALIVDFFCIFFLEIVLTGYFEPDSPDECDLLQEVAAYWYDSFELQIQSYASQRKIFACEDPLVVSTGHQDNGMYCRENYAGQRKQPGQISAFVNVKQALTIMFGTKRLNLDSYVNENSL</sequence>
<organism evidence="2 3">
    <name type="scientific">Amazona aestiva</name>
    <name type="common">Blue-fronted Amazon parrot</name>
    <dbReference type="NCBI Taxonomy" id="12930"/>
    <lineage>
        <taxon>Eukaryota</taxon>
        <taxon>Metazoa</taxon>
        <taxon>Chordata</taxon>
        <taxon>Craniata</taxon>
        <taxon>Vertebrata</taxon>
        <taxon>Euteleostomi</taxon>
        <taxon>Archelosauria</taxon>
        <taxon>Archosauria</taxon>
        <taxon>Dinosauria</taxon>
        <taxon>Saurischia</taxon>
        <taxon>Theropoda</taxon>
        <taxon>Coelurosauria</taxon>
        <taxon>Aves</taxon>
        <taxon>Neognathae</taxon>
        <taxon>Neoaves</taxon>
        <taxon>Telluraves</taxon>
        <taxon>Australaves</taxon>
        <taxon>Psittaciformes</taxon>
        <taxon>Psittacidae</taxon>
        <taxon>Amazona</taxon>
    </lineage>
</organism>
<keyword evidence="1" id="KW-0732">Signal</keyword>
<protein>
    <submittedName>
        <fullName evidence="2">Uncharacterized protein</fullName>
    </submittedName>
</protein>
<accession>A0A0Q3U3Y6</accession>
<dbReference type="AlphaFoldDB" id="A0A0Q3U3Y6"/>
<evidence type="ECO:0000313" key="2">
    <source>
        <dbReference type="EMBL" id="KQL60600.1"/>
    </source>
</evidence>
<proteinExistence type="predicted"/>
<evidence type="ECO:0000256" key="1">
    <source>
        <dbReference type="SAM" id="SignalP"/>
    </source>
</evidence>